<keyword evidence="4 6" id="KW-1133">Transmembrane helix</keyword>
<feature type="transmembrane region" description="Helical" evidence="6">
    <location>
        <begin position="87"/>
        <end position="112"/>
    </location>
</feature>
<evidence type="ECO:0000313" key="7">
    <source>
        <dbReference type="EMBL" id="KEZ52198.1"/>
    </source>
</evidence>
<dbReference type="STRING" id="246786.GS18_0214090"/>
<dbReference type="InterPro" id="IPR002797">
    <property type="entry name" value="Polysacc_synth"/>
</dbReference>
<dbReference type="PANTHER" id="PTHR30250:SF11">
    <property type="entry name" value="O-ANTIGEN TRANSPORTER-RELATED"/>
    <property type="match status" value="1"/>
</dbReference>
<comment type="subcellular location">
    <subcellularLocation>
        <location evidence="1">Cell membrane</location>
        <topology evidence="1">Multi-pass membrane protein</topology>
    </subcellularLocation>
</comment>
<keyword evidence="5 6" id="KW-0472">Membrane</keyword>
<dbReference type="Pfam" id="PF01943">
    <property type="entry name" value="Polysacc_synt"/>
    <property type="match status" value="1"/>
</dbReference>
<gene>
    <name evidence="7" type="ORF">GS18_0214090</name>
</gene>
<evidence type="ECO:0000256" key="1">
    <source>
        <dbReference type="ARBA" id="ARBA00004651"/>
    </source>
</evidence>
<sequence length="482" mass="55566">MSNNTLFKRFMEYAVGSGIVLLLGFVSSPINTRLFTPEEFGKFSLFQLITNIISTIILLGLEQSFARFFYEEQESNRPKLLRESIKIPLLACTLVTVPIVIFSEFLLGTFFSTYSIELLILILLNNYIFLFSKFAFLVVRMQQRGKSYSTLQISQKLSTVLFTILFFTVMNNNFIVLIYATVIANIMVTIIGIFIGRKFWLDKIDTQLKTNRKELVFYGFPLMFTFLITWLFQSGDRIFITYFHGYEELGVYAAAFSIVSLISAVQVAFTTFWVPVAFEKYEQNPNDNVFFENISRLVAFVMLFIGIILIIFKDIIVLILGEEYRQVSYIMPFLIFMPIMYTVSETTVMGINFKKKSKYHIRIAVACAIFNIISNIVLVPTLAAKGSAISTAISYILFFTLRTIYSKRFYPTNYGLKKFYLSTIGLIIFAFYASFKDFNVTFVILGLANLILVIVLYVNDVVNFIPEKLKTKIQKRIAILRR</sequence>
<feature type="transmembrane region" description="Helical" evidence="6">
    <location>
        <begin position="151"/>
        <end position="170"/>
    </location>
</feature>
<evidence type="ECO:0000256" key="6">
    <source>
        <dbReference type="SAM" id="Phobius"/>
    </source>
</evidence>
<dbReference type="InterPro" id="IPR050833">
    <property type="entry name" value="Poly_Biosynth_Transport"/>
</dbReference>
<feature type="transmembrane region" description="Helical" evidence="6">
    <location>
        <begin position="215"/>
        <end position="232"/>
    </location>
</feature>
<feature type="transmembrane region" description="Helical" evidence="6">
    <location>
        <begin position="326"/>
        <end position="343"/>
    </location>
</feature>
<feature type="transmembrane region" description="Helical" evidence="6">
    <location>
        <begin position="252"/>
        <end position="276"/>
    </location>
</feature>
<proteinExistence type="predicted"/>
<feature type="transmembrane region" description="Helical" evidence="6">
    <location>
        <begin position="363"/>
        <end position="382"/>
    </location>
</feature>
<accession>A0A084GXY6</accession>
<feature type="transmembrane region" description="Helical" evidence="6">
    <location>
        <begin position="45"/>
        <end position="66"/>
    </location>
</feature>
<feature type="transmembrane region" description="Helical" evidence="6">
    <location>
        <begin position="297"/>
        <end position="320"/>
    </location>
</feature>
<evidence type="ECO:0000256" key="4">
    <source>
        <dbReference type="ARBA" id="ARBA00022989"/>
    </source>
</evidence>
<dbReference type="EMBL" id="JNVC02000005">
    <property type="protein sequence ID" value="KEZ52198.1"/>
    <property type="molecule type" value="Genomic_DNA"/>
</dbReference>
<reference evidence="7 8" key="1">
    <citation type="journal article" date="2005" name="Int. J. Syst. Evol. Microbiol.">
        <title>Bacillus cibi sp. nov., isolated from jeotgal, a traditional Korean fermented seafood.</title>
        <authorList>
            <person name="Yoon J.H."/>
            <person name="Lee C.H."/>
            <person name="Oh T.K."/>
        </authorList>
    </citation>
    <scope>NUCLEOTIDE SEQUENCE [LARGE SCALE GENOMIC DNA]</scope>
    <source>
        <strain evidence="7 8">DSM 16189</strain>
    </source>
</reference>
<keyword evidence="8" id="KW-1185">Reference proteome</keyword>
<feature type="transmembrane region" description="Helical" evidence="6">
    <location>
        <begin position="118"/>
        <end position="139"/>
    </location>
</feature>
<dbReference type="PANTHER" id="PTHR30250">
    <property type="entry name" value="PST FAMILY PREDICTED COLANIC ACID TRANSPORTER"/>
    <property type="match status" value="1"/>
</dbReference>
<comment type="caution">
    <text evidence="7">The sequence shown here is derived from an EMBL/GenBank/DDBJ whole genome shotgun (WGS) entry which is preliminary data.</text>
</comment>
<organism evidence="7 8">
    <name type="scientific">Metabacillus indicus</name>
    <name type="common">Bacillus indicus</name>
    <dbReference type="NCBI Taxonomy" id="246786"/>
    <lineage>
        <taxon>Bacteria</taxon>
        <taxon>Bacillati</taxon>
        <taxon>Bacillota</taxon>
        <taxon>Bacilli</taxon>
        <taxon>Bacillales</taxon>
        <taxon>Bacillaceae</taxon>
        <taxon>Metabacillus</taxon>
    </lineage>
</organism>
<feature type="transmembrane region" description="Helical" evidence="6">
    <location>
        <begin position="388"/>
        <end position="405"/>
    </location>
</feature>
<keyword evidence="2" id="KW-1003">Cell membrane</keyword>
<dbReference type="OrthoDB" id="6017905at2"/>
<feature type="transmembrane region" description="Helical" evidence="6">
    <location>
        <begin position="417"/>
        <end position="435"/>
    </location>
</feature>
<feature type="transmembrane region" description="Helical" evidence="6">
    <location>
        <begin position="176"/>
        <end position="195"/>
    </location>
</feature>
<dbReference type="GO" id="GO:0005886">
    <property type="term" value="C:plasma membrane"/>
    <property type="evidence" value="ECO:0007669"/>
    <property type="project" value="UniProtKB-SubCell"/>
</dbReference>
<dbReference type="Proteomes" id="UP000028549">
    <property type="component" value="Unassembled WGS sequence"/>
</dbReference>
<evidence type="ECO:0000256" key="3">
    <source>
        <dbReference type="ARBA" id="ARBA00022692"/>
    </source>
</evidence>
<evidence type="ECO:0000256" key="2">
    <source>
        <dbReference type="ARBA" id="ARBA00022475"/>
    </source>
</evidence>
<evidence type="ECO:0000256" key="5">
    <source>
        <dbReference type="ARBA" id="ARBA00023136"/>
    </source>
</evidence>
<feature type="transmembrane region" description="Helical" evidence="6">
    <location>
        <begin position="441"/>
        <end position="465"/>
    </location>
</feature>
<dbReference type="AlphaFoldDB" id="A0A084GXY6"/>
<protein>
    <submittedName>
        <fullName evidence="7">Uncharacterized protein</fullName>
    </submittedName>
</protein>
<evidence type="ECO:0000313" key="8">
    <source>
        <dbReference type="Proteomes" id="UP000028549"/>
    </source>
</evidence>
<name>A0A084GXY6_METID</name>
<dbReference type="RefSeq" id="WP_029567034.1">
    <property type="nucleotide sequence ID" value="NZ_JNVC02000005.1"/>
</dbReference>
<keyword evidence="3 6" id="KW-0812">Transmembrane</keyword>